<dbReference type="AlphaFoldDB" id="A0A0F0CS37"/>
<accession>A0A0F0CS37</accession>
<organism evidence="1 2">
    <name type="scientific">Candidatus Omnitrophus magneticus</name>
    <dbReference type="NCBI Taxonomy" id="1609969"/>
    <lineage>
        <taxon>Bacteria</taxon>
        <taxon>Pseudomonadati</taxon>
        <taxon>Candidatus Omnitrophota</taxon>
        <taxon>Candidatus Omnitrophus</taxon>
    </lineage>
</organism>
<dbReference type="EMBL" id="JYNY01000009">
    <property type="protein sequence ID" value="KJJ86112.1"/>
    <property type="molecule type" value="Genomic_DNA"/>
</dbReference>
<proteinExistence type="predicted"/>
<gene>
    <name evidence="1" type="ORF">OMAG_000019</name>
</gene>
<evidence type="ECO:0000313" key="1">
    <source>
        <dbReference type="EMBL" id="KJJ86112.1"/>
    </source>
</evidence>
<protein>
    <submittedName>
        <fullName evidence="1">Uncharacterized protein</fullName>
    </submittedName>
</protein>
<keyword evidence="2" id="KW-1185">Reference proteome</keyword>
<name>A0A0F0CS37_9BACT</name>
<comment type="caution">
    <text evidence="1">The sequence shown here is derived from an EMBL/GenBank/DDBJ whole genome shotgun (WGS) entry which is preliminary data.</text>
</comment>
<reference evidence="1 2" key="1">
    <citation type="submission" date="2015-02" db="EMBL/GenBank/DDBJ databases">
        <title>Single-cell genomics of uncultivated deep-branching MTB reveals a conserved set of magnetosome genes.</title>
        <authorList>
            <person name="Kolinko S."/>
            <person name="Richter M."/>
            <person name="Glockner F.O."/>
            <person name="Brachmann A."/>
            <person name="Schuler D."/>
        </authorList>
    </citation>
    <scope>NUCLEOTIDE SEQUENCE [LARGE SCALE GENOMIC DNA]</scope>
    <source>
        <strain evidence="1">SKK-01</strain>
    </source>
</reference>
<dbReference type="Proteomes" id="UP000033428">
    <property type="component" value="Unassembled WGS sequence"/>
</dbReference>
<evidence type="ECO:0000313" key="2">
    <source>
        <dbReference type="Proteomes" id="UP000033428"/>
    </source>
</evidence>
<sequence>MSISLPLLVNQLITRSIRDFIEFTLYEHIFIAILDKNNTL</sequence>